<proteinExistence type="predicted"/>
<dbReference type="AlphaFoldDB" id="A0A2G8RL84"/>
<sequence>MCLKTNLLRRGLAIAVTTAGLAVPVPQAARAYQIDCAILICLAGGWPSSAECNTARSVFMRRITPWPVEPPLQLWNCPLGAAMREDQGDQPLPRLHDIADRETVGLSPVPFGGLDALGRLRPEADLSGSPALSLIAEYSHADGAADVDISGGAYDFVRSIRVFNVEYARQWHVGGDADICRRSQRVRRGTYGVEGRFGWESSSVAALPGTFEGLSGWGRDCPGVSQRAVFVDWRDYDGNYGYEQIEY</sequence>
<dbReference type="EMBL" id="AWWI01000010">
    <property type="protein sequence ID" value="PIL22221.1"/>
    <property type="molecule type" value="Genomic_DNA"/>
</dbReference>
<evidence type="ECO:0000256" key="1">
    <source>
        <dbReference type="SAM" id="SignalP"/>
    </source>
</evidence>
<reference evidence="2 3" key="1">
    <citation type="submission" date="2013-09" db="EMBL/GenBank/DDBJ databases">
        <title>Genome sequencing of Phaeobacter antarcticus sp. nov. SM1211.</title>
        <authorList>
            <person name="Zhang X.-Y."/>
            <person name="Liu C."/>
            <person name="Chen X.-L."/>
            <person name="Xie B.-B."/>
            <person name="Qin Q.-L."/>
            <person name="Rong J.-C."/>
            <person name="Zhang Y.-Z."/>
        </authorList>
    </citation>
    <scope>NUCLEOTIDE SEQUENCE [LARGE SCALE GENOMIC DNA]</scope>
    <source>
        <strain evidence="2 3">SM1211</strain>
    </source>
</reference>
<evidence type="ECO:0000313" key="2">
    <source>
        <dbReference type="EMBL" id="PIL22221.1"/>
    </source>
</evidence>
<keyword evidence="3" id="KW-1185">Reference proteome</keyword>
<evidence type="ECO:0000313" key="3">
    <source>
        <dbReference type="Proteomes" id="UP000231259"/>
    </source>
</evidence>
<feature type="chain" id="PRO_5013627725" evidence="1">
    <location>
        <begin position="23"/>
        <end position="247"/>
    </location>
</feature>
<name>A0A2G8RL84_9RHOB</name>
<dbReference type="RefSeq" id="WP_099909109.1">
    <property type="nucleotide sequence ID" value="NZ_AWWI01000010.1"/>
</dbReference>
<protein>
    <submittedName>
        <fullName evidence="2">Uncharacterized protein</fullName>
    </submittedName>
</protein>
<comment type="caution">
    <text evidence="2">The sequence shown here is derived from an EMBL/GenBank/DDBJ whole genome shotgun (WGS) entry which is preliminary data.</text>
</comment>
<dbReference type="OrthoDB" id="6197542at2"/>
<gene>
    <name evidence="2" type="ORF">P775_00410</name>
</gene>
<keyword evidence="1" id="KW-0732">Signal</keyword>
<accession>A0A2G8RL84</accession>
<feature type="signal peptide" evidence="1">
    <location>
        <begin position="1"/>
        <end position="22"/>
    </location>
</feature>
<organism evidence="2 3">
    <name type="scientific">Puniceibacterium antarcticum</name>
    <dbReference type="NCBI Taxonomy" id="1206336"/>
    <lineage>
        <taxon>Bacteria</taxon>
        <taxon>Pseudomonadati</taxon>
        <taxon>Pseudomonadota</taxon>
        <taxon>Alphaproteobacteria</taxon>
        <taxon>Rhodobacterales</taxon>
        <taxon>Paracoccaceae</taxon>
        <taxon>Puniceibacterium</taxon>
    </lineage>
</organism>
<dbReference type="Proteomes" id="UP000231259">
    <property type="component" value="Unassembled WGS sequence"/>
</dbReference>